<keyword evidence="3" id="KW-1185">Reference proteome</keyword>
<organism evidence="1">
    <name type="scientific">Hexamita inflata</name>
    <dbReference type="NCBI Taxonomy" id="28002"/>
    <lineage>
        <taxon>Eukaryota</taxon>
        <taxon>Metamonada</taxon>
        <taxon>Diplomonadida</taxon>
        <taxon>Hexamitidae</taxon>
        <taxon>Hexamitinae</taxon>
        <taxon>Hexamita</taxon>
    </lineage>
</organism>
<dbReference type="EMBL" id="CATOUU010001048">
    <property type="protein sequence ID" value="CAI9968782.1"/>
    <property type="molecule type" value="Genomic_DNA"/>
</dbReference>
<proteinExistence type="predicted"/>
<evidence type="ECO:0000313" key="3">
    <source>
        <dbReference type="Proteomes" id="UP001642409"/>
    </source>
</evidence>
<evidence type="ECO:0000313" key="2">
    <source>
        <dbReference type="EMBL" id="CAL6109587.1"/>
    </source>
</evidence>
<protein>
    <submittedName>
        <fullName evidence="2">Hypothetical_protein</fullName>
    </submittedName>
</protein>
<gene>
    <name evidence="1" type="ORF">HINF_LOCUS56427</name>
    <name evidence="2" type="ORF">HINF_LOCUS75517</name>
</gene>
<accession>A0AA86R3R5</accession>
<sequence length="116" mass="13825">MNPLPWRKASTILSIIIQYTNIERILPKKKSKVIQVFVFVLDLMKLKLWELQNETQFIDLDNSLCGIWSYCRIQLQQVHVWIHLVKTDCLQHQLTTFLNVLTYGTFYSLRALYNTH</sequence>
<name>A0AA86R3R5_9EUKA</name>
<dbReference type="EMBL" id="CAXDID020000671">
    <property type="protein sequence ID" value="CAL6109587.1"/>
    <property type="molecule type" value="Genomic_DNA"/>
</dbReference>
<evidence type="ECO:0000313" key="1">
    <source>
        <dbReference type="EMBL" id="CAI9968782.1"/>
    </source>
</evidence>
<dbReference type="Proteomes" id="UP001642409">
    <property type="component" value="Unassembled WGS sequence"/>
</dbReference>
<reference evidence="2 3" key="2">
    <citation type="submission" date="2024-07" db="EMBL/GenBank/DDBJ databases">
        <authorList>
            <person name="Akdeniz Z."/>
        </authorList>
    </citation>
    <scope>NUCLEOTIDE SEQUENCE [LARGE SCALE GENOMIC DNA]</scope>
</reference>
<comment type="caution">
    <text evidence="1">The sequence shown here is derived from an EMBL/GenBank/DDBJ whole genome shotgun (WGS) entry which is preliminary data.</text>
</comment>
<reference evidence="1" key="1">
    <citation type="submission" date="2023-06" db="EMBL/GenBank/DDBJ databases">
        <authorList>
            <person name="Kurt Z."/>
        </authorList>
    </citation>
    <scope>NUCLEOTIDE SEQUENCE</scope>
</reference>
<dbReference type="AlphaFoldDB" id="A0AA86R3R5"/>